<reference evidence="2 3" key="1">
    <citation type="submission" date="2020-06" db="EMBL/GenBank/DDBJ databases">
        <title>Complete Genome Sequence of Clostridium muelleri sp. nov. P21T, an Acid-Alcohol Producing Acetogen Isolated from Old Hay.</title>
        <authorList>
            <person name="Duncan K.E."/>
            <person name="Tanner R.S."/>
        </authorList>
    </citation>
    <scope>NUCLEOTIDE SEQUENCE [LARGE SCALE GENOMIC DNA]</scope>
    <source>
        <strain evidence="2 3">P21</strain>
    </source>
</reference>
<evidence type="ECO:0000313" key="2">
    <source>
        <dbReference type="EMBL" id="NMM64019.1"/>
    </source>
</evidence>
<comment type="caution">
    <text evidence="2">The sequence shown here is derived from an EMBL/GenBank/DDBJ whole genome shotgun (WGS) entry which is preliminary data.</text>
</comment>
<accession>A0A7Y0HNH4</accession>
<evidence type="ECO:0000256" key="1">
    <source>
        <dbReference type="SAM" id="Phobius"/>
    </source>
</evidence>
<keyword evidence="3" id="KW-1185">Reference proteome</keyword>
<proteinExistence type="predicted"/>
<protein>
    <submittedName>
        <fullName evidence="2">Uncharacterized protein</fullName>
    </submittedName>
</protein>
<gene>
    <name evidence="2" type="ORF">HBE96_15325</name>
</gene>
<keyword evidence="1" id="KW-1133">Transmembrane helix</keyword>
<keyword evidence="1" id="KW-0812">Transmembrane</keyword>
<dbReference type="EMBL" id="JABBNI010000030">
    <property type="protein sequence ID" value="NMM64019.1"/>
    <property type="molecule type" value="Genomic_DNA"/>
</dbReference>
<name>A0A7Y0HNH4_9CLOT</name>
<organism evidence="2 3">
    <name type="scientific">Clostridium muellerianum</name>
    <dbReference type="NCBI Taxonomy" id="2716538"/>
    <lineage>
        <taxon>Bacteria</taxon>
        <taxon>Bacillati</taxon>
        <taxon>Bacillota</taxon>
        <taxon>Clostridia</taxon>
        <taxon>Eubacteriales</taxon>
        <taxon>Clostridiaceae</taxon>
        <taxon>Clostridium</taxon>
    </lineage>
</organism>
<sequence length="75" mass="8994">MDKQEKRLAKWKKIKSKGLMSYMLKIGIIHYGLSFFLTWVFLVPFIQSSYTFNFIYKETFTNKLIVFSIISRNKS</sequence>
<dbReference type="AlphaFoldDB" id="A0A7Y0HNH4"/>
<keyword evidence="1" id="KW-0472">Membrane</keyword>
<evidence type="ECO:0000313" key="3">
    <source>
        <dbReference type="Proteomes" id="UP000537131"/>
    </source>
</evidence>
<dbReference type="Proteomes" id="UP000537131">
    <property type="component" value="Unassembled WGS sequence"/>
</dbReference>
<feature type="transmembrane region" description="Helical" evidence="1">
    <location>
        <begin position="21"/>
        <end position="46"/>
    </location>
</feature>
<dbReference type="RefSeq" id="WP_169298617.1">
    <property type="nucleotide sequence ID" value="NZ_JABBNI010000030.1"/>
</dbReference>